<feature type="domain" description="AB hydrolase-1" evidence="6">
    <location>
        <begin position="15"/>
        <end position="240"/>
    </location>
</feature>
<keyword evidence="2 5" id="KW-0963">Cytoplasm</keyword>
<feature type="binding site" evidence="5">
    <location>
        <position position="21"/>
    </location>
    <ligand>
        <name>substrate</name>
    </ligand>
</feature>
<dbReference type="Proteomes" id="UP000319828">
    <property type="component" value="Unassembled WGS sequence"/>
</dbReference>
<organism evidence="7 8">
    <name type="scientific">Vibrio algivorus</name>
    <dbReference type="NCBI Taxonomy" id="1667024"/>
    <lineage>
        <taxon>Bacteria</taxon>
        <taxon>Pseudomonadati</taxon>
        <taxon>Pseudomonadota</taxon>
        <taxon>Gammaproteobacteria</taxon>
        <taxon>Vibrionales</taxon>
        <taxon>Vibrionaceae</taxon>
        <taxon>Vibrio</taxon>
    </lineage>
</organism>
<dbReference type="EMBL" id="VMKJ01000006">
    <property type="protein sequence ID" value="TVO38268.1"/>
    <property type="molecule type" value="Genomic_DNA"/>
</dbReference>
<evidence type="ECO:0000256" key="5">
    <source>
        <dbReference type="HAMAP-Rule" id="MF_01260"/>
    </source>
</evidence>
<dbReference type="RefSeq" id="WP_144387697.1">
    <property type="nucleotide sequence ID" value="NZ_CANNCB010000005.1"/>
</dbReference>
<dbReference type="PANTHER" id="PTHR43798">
    <property type="entry name" value="MONOACYLGLYCEROL LIPASE"/>
    <property type="match status" value="1"/>
</dbReference>
<dbReference type="NCBIfam" id="TIGR01738">
    <property type="entry name" value="bioH"/>
    <property type="match status" value="1"/>
</dbReference>
<comment type="catalytic activity">
    <reaction evidence="5">
        <text>6-carboxyhexanoyl-[ACP] methyl ester + H2O = 6-carboxyhexanoyl-[ACP] + methanol + H(+)</text>
        <dbReference type="Rhea" id="RHEA:42700"/>
        <dbReference type="Rhea" id="RHEA-COMP:9955"/>
        <dbReference type="Rhea" id="RHEA-COMP:10186"/>
        <dbReference type="ChEBI" id="CHEBI:15377"/>
        <dbReference type="ChEBI" id="CHEBI:15378"/>
        <dbReference type="ChEBI" id="CHEBI:17790"/>
        <dbReference type="ChEBI" id="CHEBI:78846"/>
        <dbReference type="ChEBI" id="CHEBI:82735"/>
        <dbReference type="EC" id="3.1.1.85"/>
    </reaction>
</comment>
<comment type="similarity">
    <text evidence="5">Belongs to the AB hydrolase superfamily. Carboxylesterase BioH family.</text>
</comment>
<accession>A0A557PCB7</accession>
<dbReference type="SUPFAM" id="SSF53474">
    <property type="entry name" value="alpha/beta-Hydrolases"/>
    <property type="match status" value="1"/>
</dbReference>
<gene>
    <name evidence="5 7" type="primary">bioH</name>
    <name evidence="7" type="ORF">FOF44_05400</name>
</gene>
<feature type="active site" evidence="5">
    <location>
        <position position="234"/>
    </location>
</feature>
<dbReference type="GO" id="GO:0090499">
    <property type="term" value="F:pimelyl-[acyl-carrier protein] methyl ester esterase activity"/>
    <property type="evidence" value="ECO:0007669"/>
    <property type="project" value="UniProtKB-EC"/>
</dbReference>
<comment type="pathway">
    <text evidence="5">Cofactor biosynthesis; biotin biosynthesis.</text>
</comment>
<feature type="active site" description="Nucleophile" evidence="5">
    <location>
        <position position="81"/>
    </location>
</feature>
<dbReference type="Gene3D" id="3.40.50.1820">
    <property type="entry name" value="alpha/beta hydrolase"/>
    <property type="match status" value="1"/>
</dbReference>
<comment type="subcellular location">
    <subcellularLocation>
        <location evidence="5">Cytoplasm</location>
    </subcellularLocation>
</comment>
<dbReference type="OrthoDB" id="9780744at2"/>
<proteinExistence type="inferred from homology"/>
<comment type="caution">
    <text evidence="7">The sequence shown here is derived from an EMBL/GenBank/DDBJ whole genome shotgun (WGS) entry which is preliminary data.</text>
</comment>
<dbReference type="InterPro" id="IPR050266">
    <property type="entry name" value="AB_hydrolase_sf"/>
</dbReference>
<comment type="function">
    <text evidence="5">The physiological role of BioH is to remove the methyl group introduced by BioC when the pimeloyl moiety is complete. It allows to synthesize pimeloyl-ACP via the fatty acid synthetic pathway through the hydrolysis of the ester bonds of pimeloyl-ACP esters.</text>
</comment>
<dbReference type="EC" id="3.1.1.85" evidence="5"/>
<evidence type="ECO:0000256" key="3">
    <source>
        <dbReference type="ARBA" id="ARBA00022756"/>
    </source>
</evidence>
<evidence type="ECO:0000313" key="7">
    <source>
        <dbReference type="EMBL" id="TVO38268.1"/>
    </source>
</evidence>
<keyword evidence="4 5" id="KW-0378">Hydrolase</keyword>
<dbReference type="Pfam" id="PF00561">
    <property type="entry name" value="Abhydrolase_1"/>
    <property type="match status" value="1"/>
</dbReference>
<feature type="binding site" evidence="5">
    <location>
        <begin position="81"/>
        <end position="82"/>
    </location>
    <ligand>
        <name>substrate</name>
    </ligand>
</feature>
<evidence type="ECO:0000259" key="6">
    <source>
        <dbReference type="Pfam" id="PF00561"/>
    </source>
</evidence>
<evidence type="ECO:0000313" key="8">
    <source>
        <dbReference type="Proteomes" id="UP000319828"/>
    </source>
</evidence>
<feature type="active site" evidence="5">
    <location>
        <position position="206"/>
    </location>
</feature>
<dbReference type="GO" id="GO:0005737">
    <property type="term" value="C:cytoplasm"/>
    <property type="evidence" value="ECO:0007669"/>
    <property type="project" value="UniProtKB-SubCell"/>
</dbReference>
<reference evidence="7 8" key="1">
    <citation type="submission" date="2019-07" db="EMBL/GenBank/DDBJ databases">
        <title>The draft genome sequence of Vibrio algivorus M1486.</title>
        <authorList>
            <person name="Meng X."/>
        </authorList>
    </citation>
    <scope>NUCLEOTIDE SEQUENCE [LARGE SCALE GENOMIC DNA]</scope>
    <source>
        <strain evidence="7 8">M1486</strain>
    </source>
</reference>
<protein>
    <recommendedName>
        <fullName evidence="5">Pimeloyl-[acyl-carrier protein] methyl ester esterase</fullName>
        <ecNumber evidence="5">3.1.1.85</ecNumber>
    </recommendedName>
    <alternativeName>
        <fullName evidence="5">Biotin synthesis protein BioH</fullName>
    </alternativeName>
    <alternativeName>
        <fullName evidence="5">Carboxylesterase BioH</fullName>
    </alternativeName>
</protein>
<sequence>MTRLHWQSQGEGQDIVLIHGWGMNGAVWQQTIDALSVQFRVHSVDLPGYGLSHEASADDLDDICHQVLAQAPKTAVYLGWSLGGLVATNIALKHPERVDKLITLASSPKFASEKGWRGIMPKVLTDFTEQLTNNFKLTIEGFMTLQALGSPSARQDVKAIKKQVFSRPMPNPEALAIGLDILASVDLRPALSDIQAPMLRLYGRLDGLVPKKVADLVGEYAPNSQNYIFQSSSHAPFMTENELFCEKVTEFVVGSTSTSFE</sequence>
<dbReference type="PANTHER" id="PTHR43798:SF31">
    <property type="entry name" value="AB HYDROLASE SUPERFAMILY PROTEIN YCLE"/>
    <property type="match status" value="1"/>
</dbReference>
<keyword evidence="3 5" id="KW-0093">Biotin biosynthesis</keyword>
<comment type="subunit">
    <text evidence="5">Monomer.</text>
</comment>
<evidence type="ECO:0000256" key="4">
    <source>
        <dbReference type="ARBA" id="ARBA00022801"/>
    </source>
</evidence>
<dbReference type="GO" id="GO:0016020">
    <property type="term" value="C:membrane"/>
    <property type="evidence" value="ECO:0007669"/>
    <property type="project" value="TreeGrafter"/>
</dbReference>
<keyword evidence="1 5" id="KW-0719">Serine esterase</keyword>
<feature type="binding site" evidence="5">
    <location>
        <begin position="142"/>
        <end position="146"/>
    </location>
    <ligand>
        <name>substrate</name>
    </ligand>
</feature>
<evidence type="ECO:0000256" key="2">
    <source>
        <dbReference type="ARBA" id="ARBA00022490"/>
    </source>
</evidence>
<dbReference type="InterPro" id="IPR029058">
    <property type="entry name" value="AB_hydrolase_fold"/>
</dbReference>
<dbReference type="HAMAP" id="MF_01260">
    <property type="entry name" value="Carboxylester"/>
    <property type="match status" value="1"/>
</dbReference>
<dbReference type="UniPathway" id="UPA00078"/>
<name>A0A557PCB7_9VIBR</name>
<dbReference type="GO" id="GO:0009102">
    <property type="term" value="P:biotin biosynthetic process"/>
    <property type="evidence" value="ECO:0007669"/>
    <property type="project" value="UniProtKB-UniRule"/>
</dbReference>
<dbReference type="InterPro" id="IPR010076">
    <property type="entry name" value="BioH"/>
</dbReference>
<feature type="binding site" evidence="5">
    <location>
        <position position="234"/>
    </location>
    <ligand>
        <name>substrate</name>
    </ligand>
</feature>
<dbReference type="AlphaFoldDB" id="A0A557PCB7"/>
<evidence type="ECO:0000256" key="1">
    <source>
        <dbReference type="ARBA" id="ARBA00022487"/>
    </source>
</evidence>
<dbReference type="InterPro" id="IPR000073">
    <property type="entry name" value="AB_hydrolase_1"/>
</dbReference>